<evidence type="ECO:0000313" key="1">
    <source>
        <dbReference type="EMBL" id="KAK7410794.1"/>
    </source>
</evidence>
<proteinExistence type="predicted"/>
<name>A0AAN9SYS1_PSOTE</name>
<dbReference type="Proteomes" id="UP001386955">
    <property type="component" value="Unassembled WGS sequence"/>
</dbReference>
<comment type="caution">
    <text evidence="1">The sequence shown here is derived from an EMBL/GenBank/DDBJ whole genome shotgun (WGS) entry which is preliminary data.</text>
</comment>
<evidence type="ECO:0000313" key="2">
    <source>
        <dbReference type="Proteomes" id="UP001386955"/>
    </source>
</evidence>
<gene>
    <name evidence="1" type="ORF">VNO78_01889</name>
</gene>
<sequence>MVVSDECGFLGAVANDTLTREKAGSGKRPRTNKKEIGESTLKFSICSLPCRCCWRVSHLWVGSVLIHSTEVVSSFRPYEEQITLAVPTQDHNHPPNCQHKHAHTLVGTNQSEMSNDHIIHSKVIPADGFSPWWLAAIDGPPRLSERSLLWQFVRSLSISITRSWLLMGDFNAYLHPSDKIGGATSMLTFILQIR</sequence>
<keyword evidence="2" id="KW-1185">Reference proteome</keyword>
<accession>A0AAN9SYS1</accession>
<dbReference type="Gene3D" id="3.60.10.10">
    <property type="entry name" value="Endonuclease/exonuclease/phosphatase"/>
    <property type="match status" value="1"/>
</dbReference>
<dbReference type="InterPro" id="IPR036691">
    <property type="entry name" value="Endo/exonu/phosph_ase_sf"/>
</dbReference>
<dbReference type="EMBL" id="JAYMYS010000001">
    <property type="protein sequence ID" value="KAK7410794.1"/>
    <property type="molecule type" value="Genomic_DNA"/>
</dbReference>
<reference evidence="1 2" key="1">
    <citation type="submission" date="2024-01" db="EMBL/GenBank/DDBJ databases">
        <title>The genomes of 5 underutilized Papilionoideae crops provide insights into root nodulation and disease resistanc.</title>
        <authorList>
            <person name="Jiang F."/>
        </authorList>
    </citation>
    <scope>NUCLEOTIDE SEQUENCE [LARGE SCALE GENOMIC DNA]</scope>
    <source>
        <strain evidence="1">DUOXIRENSHENG_FW03</strain>
        <tissue evidence="1">Leaves</tissue>
    </source>
</reference>
<protein>
    <submittedName>
        <fullName evidence="1">Uncharacterized protein</fullName>
    </submittedName>
</protein>
<organism evidence="1 2">
    <name type="scientific">Psophocarpus tetragonolobus</name>
    <name type="common">Winged bean</name>
    <name type="synonym">Dolichos tetragonolobus</name>
    <dbReference type="NCBI Taxonomy" id="3891"/>
    <lineage>
        <taxon>Eukaryota</taxon>
        <taxon>Viridiplantae</taxon>
        <taxon>Streptophyta</taxon>
        <taxon>Embryophyta</taxon>
        <taxon>Tracheophyta</taxon>
        <taxon>Spermatophyta</taxon>
        <taxon>Magnoliopsida</taxon>
        <taxon>eudicotyledons</taxon>
        <taxon>Gunneridae</taxon>
        <taxon>Pentapetalae</taxon>
        <taxon>rosids</taxon>
        <taxon>fabids</taxon>
        <taxon>Fabales</taxon>
        <taxon>Fabaceae</taxon>
        <taxon>Papilionoideae</taxon>
        <taxon>50 kb inversion clade</taxon>
        <taxon>NPAAA clade</taxon>
        <taxon>indigoferoid/millettioid clade</taxon>
        <taxon>Phaseoleae</taxon>
        <taxon>Psophocarpus</taxon>
    </lineage>
</organism>
<dbReference type="AlphaFoldDB" id="A0AAN9SYS1"/>